<evidence type="ECO:0000256" key="1">
    <source>
        <dbReference type="SAM" id="Phobius"/>
    </source>
</evidence>
<dbReference type="EMBL" id="MT771339">
    <property type="protein sequence ID" value="QOC55745.1"/>
    <property type="molecule type" value="Genomic_DNA"/>
</dbReference>
<feature type="transmembrane region" description="Helical" evidence="1">
    <location>
        <begin position="12"/>
        <end position="31"/>
    </location>
</feature>
<keyword evidence="1" id="KW-0812">Transmembrane</keyword>
<protein>
    <submittedName>
        <fullName evidence="2">Uncharacterized protein</fullName>
    </submittedName>
</protein>
<dbReference type="RefSeq" id="YP_010049654.1">
    <property type="nucleotide sequence ID" value="NC_054392.1"/>
</dbReference>
<dbReference type="GeneID" id="63742973"/>
<gene>
    <name evidence="2" type="primary">45</name>
    <name evidence="2" type="ORF">SEA_ARCHIMEDES_45</name>
</gene>
<evidence type="ECO:0000313" key="3">
    <source>
        <dbReference type="Proteomes" id="UP000516653"/>
    </source>
</evidence>
<keyword evidence="1" id="KW-0472">Membrane</keyword>
<organism evidence="2 3">
    <name type="scientific">Gordonia phage Archimedes</name>
    <dbReference type="NCBI Taxonomy" id="2759389"/>
    <lineage>
        <taxon>Viruses</taxon>
        <taxon>Duplodnaviria</taxon>
        <taxon>Heunggongvirae</taxon>
        <taxon>Uroviricota</taxon>
        <taxon>Caudoviricetes</taxon>
        <taxon>Archimedesvirus</taxon>
        <taxon>Archimedesvirus archimedes</taxon>
    </lineage>
</organism>
<dbReference type="KEGG" id="vg:63742973"/>
<sequence length="35" mass="3936">MGRNKKEPVWPVALAWLVIVFAALYLVAQVLRVAI</sequence>
<accession>A0A7L7STC9</accession>
<proteinExistence type="predicted"/>
<evidence type="ECO:0000313" key="2">
    <source>
        <dbReference type="EMBL" id="QOC55745.1"/>
    </source>
</evidence>
<name>A0A7L7STC9_9CAUD</name>
<keyword evidence="3" id="KW-1185">Reference proteome</keyword>
<dbReference type="Proteomes" id="UP000516653">
    <property type="component" value="Segment"/>
</dbReference>
<keyword evidence="1" id="KW-1133">Transmembrane helix</keyword>
<reference evidence="2 3" key="1">
    <citation type="submission" date="2020-07" db="EMBL/GenBank/DDBJ databases">
        <authorList>
            <person name="Buterbaugh K.M."/>
            <person name="Dean A.J."/>
            <person name="Durmis N.D."/>
            <person name="Gonzalez I.M."/>
            <person name="Kowalski E.M."/>
            <person name="Mundorff O.G."/>
            <person name="Vimal D."/>
            <person name="Chamarti P.R."/>
            <person name="Xu J."/>
            <person name="Butela K.A."/>
            <person name="Garlena R.A."/>
            <person name="Russell D.A."/>
            <person name="Pope W.H."/>
            <person name="Jacobs-Sera D."/>
            <person name="Hatfull G.F."/>
        </authorList>
    </citation>
    <scope>NUCLEOTIDE SEQUENCE [LARGE SCALE GENOMIC DNA]</scope>
</reference>